<comment type="caution">
    <text evidence="8">The sequence shown here is derived from an EMBL/GenBank/DDBJ whole genome shotgun (WGS) entry which is preliminary data.</text>
</comment>
<sequence>MKTYTICLIGLDSQQTVVIGGGHVAARKVEGLLVADAQVKVISPVLVPELQSMVDMNTITFIQRSYQNSDLEGAYLAVAATDDLTVNQAIWAEAKQRGCLINVVDDPEHSNFILPAIVQRGEMSIAISTGGGSPALARRMRERLEGIIGPEYGTLVEVLAELRPELLTKHSPGRARLQAALRIIDSEILHIIQIQGKDAALIYAREQLHQQY</sequence>
<evidence type="ECO:0000313" key="9">
    <source>
        <dbReference type="Proteomes" id="UP000614469"/>
    </source>
</evidence>
<keyword evidence="3" id="KW-0560">Oxidoreductase</keyword>
<keyword evidence="5" id="KW-0627">Porphyrin biosynthesis</keyword>
<dbReference type="PANTHER" id="PTHR35330:SF1">
    <property type="entry name" value="SIROHEME BIOSYNTHESIS PROTEIN MET8"/>
    <property type="match status" value="1"/>
</dbReference>
<feature type="domain" description="Siroheme synthase central" evidence="7">
    <location>
        <begin position="120"/>
        <end position="145"/>
    </location>
</feature>
<evidence type="ECO:0000256" key="4">
    <source>
        <dbReference type="ARBA" id="ARBA00023027"/>
    </source>
</evidence>
<dbReference type="InterPro" id="IPR028281">
    <property type="entry name" value="Sirohaem_synthase_central"/>
</dbReference>
<dbReference type="EC" id="1.3.1.76" evidence="2"/>
<dbReference type="Gene3D" id="1.10.8.610">
    <property type="entry name" value="SirC, precorrin-2 dehydrogenase, C-terminal helical domain-like"/>
    <property type="match status" value="1"/>
</dbReference>
<evidence type="ECO:0000256" key="5">
    <source>
        <dbReference type="ARBA" id="ARBA00023244"/>
    </source>
</evidence>
<dbReference type="InterPro" id="IPR036291">
    <property type="entry name" value="NAD(P)-bd_dom_sf"/>
</dbReference>
<dbReference type="AlphaFoldDB" id="A0A8J6NRS8"/>
<dbReference type="InterPro" id="IPR042518">
    <property type="entry name" value="SirC_C"/>
</dbReference>
<name>A0A8J6NRS8_9CHLR</name>
<evidence type="ECO:0000256" key="2">
    <source>
        <dbReference type="ARBA" id="ARBA00012400"/>
    </source>
</evidence>
<gene>
    <name evidence="8" type="ORF">H8E29_15865</name>
</gene>
<keyword evidence="4" id="KW-0520">NAD</keyword>
<evidence type="ECO:0000256" key="3">
    <source>
        <dbReference type="ARBA" id="ARBA00023002"/>
    </source>
</evidence>
<dbReference type="GO" id="GO:0019354">
    <property type="term" value="P:siroheme biosynthetic process"/>
    <property type="evidence" value="ECO:0007669"/>
    <property type="project" value="UniProtKB-UniPathway"/>
</dbReference>
<evidence type="ECO:0000256" key="6">
    <source>
        <dbReference type="ARBA" id="ARBA00047561"/>
    </source>
</evidence>
<dbReference type="InterPro" id="IPR028161">
    <property type="entry name" value="Met8-like"/>
</dbReference>
<proteinExistence type="predicted"/>
<evidence type="ECO:0000256" key="1">
    <source>
        <dbReference type="ARBA" id="ARBA00005010"/>
    </source>
</evidence>
<dbReference type="Gene3D" id="3.40.50.720">
    <property type="entry name" value="NAD(P)-binding Rossmann-like Domain"/>
    <property type="match status" value="1"/>
</dbReference>
<dbReference type="Proteomes" id="UP000614469">
    <property type="component" value="Unassembled WGS sequence"/>
</dbReference>
<accession>A0A8J6NRS8</accession>
<evidence type="ECO:0000313" key="8">
    <source>
        <dbReference type="EMBL" id="MBC8336739.1"/>
    </source>
</evidence>
<dbReference type="Pfam" id="PF14824">
    <property type="entry name" value="Sirohm_synth_M"/>
    <property type="match status" value="1"/>
</dbReference>
<reference evidence="8 9" key="1">
    <citation type="submission" date="2020-08" db="EMBL/GenBank/DDBJ databases">
        <title>Bridging the membrane lipid divide: bacteria of the FCB group superphylum have the potential to synthesize archaeal ether lipids.</title>
        <authorList>
            <person name="Villanueva L."/>
            <person name="Von Meijenfeldt F.A.B."/>
            <person name="Westbye A.B."/>
            <person name="Yadav S."/>
            <person name="Hopmans E.C."/>
            <person name="Dutilh B.E."/>
            <person name="Sinninghe Damste J.S."/>
        </authorList>
    </citation>
    <scope>NUCLEOTIDE SEQUENCE [LARGE SCALE GENOMIC DNA]</scope>
    <source>
        <strain evidence="8">NIOZ-UU36</strain>
    </source>
</reference>
<comment type="pathway">
    <text evidence="1">Porphyrin-containing compound metabolism; siroheme biosynthesis; sirohydrochlorin from precorrin-2: step 1/1.</text>
</comment>
<evidence type="ECO:0000259" key="7">
    <source>
        <dbReference type="Pfam" id="PF14824"/>
    </source>
</evidence>
<comment type="catalytic activity">
    <reaction evidence="6">
        <text>precorrin-2 + NAD(+) = sirohydrochlorin + NADH + 2 H(+)</text>
        <dbReference type="Rhea" id="RHEA:15613"/>
        <dbReference type="ChEBI" id="CHEBI:15378"/>
        <dbReference type="ChEBI" id="CHEBI:57540"/>
        <dbReference type="ChEBI" id="CHEBI:57945"/>
        <dbReference type="ChEBI" id="CHEBI:58351"/>
        <dbReference type="ChEBI" id="CHEBI:58827"/>
        <dbReference type="EC" id="1.3.1.76"/>
    </reaction>
</comment>
<dbReference type="SUPFAM" id="SSF75615">
    <property type="entry name" value="Siroheme synthase middle domains-like"/>
    <property type="match status" value="1"/>
</dbReference>
<organism evidence="8 9">
    <name type="scientific">Candidatus Desulfolinea nitratireducens</name>
    <dbReference type="NCBI Taxonomy" id="2841698"/>
    <lineage>
        <taxon>Bacteria</taxon>
        <taxon>Bacillati</taxon>
        <taxon>Chloroflexota</taxon>
        <taxon>Anaerolineae</taxon>
        <taxon>Anaerolineales</taxon>
        <taxon>Anaerolineales incertae sedis</taxon>
        <taxon>Candidatus Desulfolinea</taxon>
    </lineage>
</organism>
<dbReference type="Pfam" id="PF13241">
    <property type="entry name" value="NAD_binding_7"/>
    <property type="match status" value="1"/>
</dbReference>
<protein>
    <recommendedName>
        <fullName evidence="2">precorrin-2 dehydrogenase</fullName>
        <ecNumber evidence="2">1.3.1.76</ecNumber>
    </recommendedName>
</protein>
<dbReference type="NCBIfam" id="TIGR01470">
    <property type="entry name" value="cysG_Nterm"/>
    <property type="match status" value="1"/>
</dbReference>
<dbReference type="PANTHER" id="PTHR35330">
    <property type="entry name" value="SIROHEME BIOSYNTHESIS PROTEIN MET8"/>
    <property type="match status" value="1"/>
</dbReference>
<dbReference type="EMBL" id="JACNJN010000187">
    <property type="protein sequence ID" value="MBC8336739.1"/>
    <property type="molecule type" value="Genomic_DNA"/>
</dbReference>
<dbReference type="GO" id="GO:0043115">
    <property type="term" value="F:precorrin-2 dehydrogenase activity"/>
    <property type="evidence" value="ECO:0007669"/>
    <property type="project" value="UniProtKB-EC"/>
</dbReference>
<dbReference type="InterPro" id="IPR006367">
    <property type="entry name" value="Sirohaem_synthase_N"/>
</dbReference>
<dbReference type="SUPFAM" id="SSF51735">
    <property type="entry name" value="NAD(P)-binding Rossmann-fold domains"/>
    <property type="match status" value="1"/>
</dbReference>
<dbReference type="UniPathway" id="UPA00262">
    <property type="reaction ID" value="UER00222"/>
</dbReference>
<dbReference type="GO" id="GO:0004325">
    <property type="term" value="F:ferrochelatase activity"/>
    <property type="evidence" value="ECO:0007669"/>
    <property type="project" value="InterPro"/>
</dbReference>